<evidence type="ECO:0000313" key="2">
    <source>
        <dbReference type="Proteomes" id="UP001596422"/>
    </source>
</evidence>
<proteinExistence type="predicted"/>
<dbReference type="Proteomes" id="UP001596422">
    <property type="component" value="Unassembled WGS sequence"/>
</dbReference>
<evidence type="ECO:0000313" key="1">
    <source>
        <dbReference type="EMBL" id="MFC6670937.1"/>
    </source>
</evidence>
<organism evidence="1 2">
    <name type="scientific">Marinobacterium aestuariivivens</name>
    <dbReference type="NCBI Taxonomy" id="1698799"/>
    <lineage>
        <taxon>Bacteria</taxon>
        <taxon>Pseudomonadati</taxon>
        <taxon>Pseudomonadota</taxon>
        <taxon>Gammaproteobacteria</taxon>
        <taxon>Oceanospirillales</taxon>
        <taxon>Oceanospirillaceae</taxon>
        <taxon>Marinobacterium</taxon>
    </lineage>
</organism>
<reference evidence="2" key="1">
    <citation type="journal article" date="2019" name="Int. J. Syst. Evol. Microbiol.">
        <title>The Global Catalogue of Microorganisms (GCM) 10K type strain sequencing project: providing services to taxonomists for standard genome sequencing and annotation.</title>
        <authorList>
            <consortium name="The Broad Institute Genomics Platform"/>
            <consortium name="The Broad Institute Genome Sequencing Center for Infectious Disease"/>
            <person name="Wu L."/>
            <person name="Ma J."/>
        </authorList>
    </citation>
    <scope>NUCLEOTIDE SEQUENCE [LARGE SCALE GENOMIC DNA]</scope>
    <source>
        <strain evidence="2">NBRC 111756</strain>
    </source>
</reference>
<name>A0ABW2A0G0_9GAMM</name>
<dbReference type="EMBL" id="JBHSWE010000001">
    <property type="protein sequence ID" value="MFC6670937.1"/>
    <property type="molecule type" value="Genomic_DNA"/>
</dbReference>
<sequence length="54" mass="5824">MRHIEAKKPMATTISDAKAAFAAGRLDRYKPLATTGTEAVKSTCTASWGPAMRR</sequence>
<accession>A0ABW2A0G0</accession>
<gene>
    <name evidence="1" type="ORF">ACFQDL_13345</name>
</gene>
<keyword evidence="2" id="KW-1185">Reference proteome</keyword>
<dbReference type="RefSeq" id="WP_379909440.1">
    <property type="nucleotide sequence ID" value="NZ_JBHSWE010000001.1"/>
</dbReference>
<protein>
    <submittedName>
        <fullName evidence="1">Uncharacterized protein</fullName>
    </submittedName>
</protein>
<comment type="caution">
    <text evidence="1">The sequence shown here is derived from an EMBL/GenBank/DDBJ whole genome shotgun (WGS) entry which is preliminary data.</text>
</comment>